<dbReference type="AlphaFoldDB" id="A0A8C4QTZ0"/>
<evidence type="ECO:0000313" key="1">
    <source>
        <dbReference type="Ensembl" id="ENSEBUP00000020218.1"/>
    </source>
</evidence>
<evidence type="ECO:0000313" key="2">
    <source>
        <dbReference type="Proteomes" id="UP000694388"/>
    </source>
</evidence>
<proteinExistence type="predicted"/>
<sequence length="328" mass="36993">MFVPEEGDAAWDTSRLDDQPDHRLSINVDGKDVVVNVLIEYQQRQYQDLRNDGAATSRTADTLLWLDMVLSSVLASHSEIFFNVLTDNGFLIPTAAQLSALGLDYDTNSTFLCEDLPPPLPETVLLLWRPLLCCISRTGLLTNLLCALIARSGTSKHKDFKWRNTTGWILALLDGKVLPGNVTKWLVSQSLTSQKKWNKKRRCVEMQKTWHSLIVACLDWPNLIMPQLLERIFHILPNPTNVDAARLIRHLASVYVGQCEEWHDANSDIVDQDIYTVDDLCPAQKLTFAPDPIKLASVAKTLEGSPWQLCTGDRCGNAPRTFFIIIFF</sequence>
<reference evidence="1" key="2">
    <citation type="submission" date="2025-09" db="UniProtKB">
        <authorList>
            <consortium name="Ensembl"/>
        </authorList>
    </citation>
    <scope>IDENTIFICATION</scope>
</reference>
<dbReference type="GO" id="GO:0090730">
    <property type="term" value="C:Las1 complex"/>
    <property type="evidence" value="ECO:0007669"/>
    <property type="project" value="InterPro"/>
</dbReference>
<keyword evidence="2" id="KW-1185">Reference proteome</keyword>
<dbReference type="GO" id="GO:0004519">
    <property type="term" value="F:endonuclease activity"/>
    <property type="evidence" value="ECO:0007669"/>
    <property type="project" value="InterPro"/>
</dbReference>
<accession>A0A8C4QTZ0</accession>
<protein>
    <submittedName>
        <fullName evidence="1">Uncharacterized protein</fullName>
    </submittedName>
</protein>
<dbReference type="GO" id="GO:0030687">
    <property type="term" value="C:preribosome, large subunit precursor"/>
    <property type="evidence" value="ECO:0007669"/>
    <property type="project" value="TreeGrafter"/>
</dbReference>
<dbReference type="InterPro" id="IPR007174">
    <property type="entry name" value="Las1"/>
</dbReference>
<dbReference type="Proteomes" id="UP000694388">
    <property type="component" value="Unplaced"/>
</dbReference>
<dbReference type="PANTHER" id="PTHR15002">
    <property type="entry name" value="RIBOSOMAL BIOGENESIS PROTEIN LAS1L"/>
    <property type="match status" value="1"/>
</dbReference>
<dbReference type="GO" id="GO:0000470">
    <property type="term" value="P:maturation of LSU-rRNA"/>
    <property type="evidence" value="ECO:0007669"/>
    <property type="project" value="TreeGrafter"/>
</dbReference>
<organism evidence="1 2">
    <name type="scientific">Eptatretus burgeri</name>
    <name type="common">Inshore hagfish</name>
    <dbReference type="NCBI Taxonomy" id="7764"/>
    <lineage>
        <taxon>Eukaryota</taxon>
        <taxon>Metazoa</taxon>
        <taxon>Chordata</taxon>
        <taxon>Craniata</taxon>
        <taxon>Vertebrata</taxon>
        <taxon>Cyclostomata</taxon>
        <taxon>Myxini</taxon>
        <taxon>Myxiniformes</taxon>
        <taxon>Myxinidae</taxon>
        <taxon>Eptatretinae</taxon>
        <taxon>Eptatretus</taxon>
    </lineage>
</organism>
<dbReference type="Ensembl" id="ENSEBUT00000020794.1">
    <property type="protein sequence ID" value="ENSEBUP00000020218.1"/>
    <property type="gene ID" value="ENSEBUG00000012549.1"/>
</dbReference>
<name>A0A8C4QTZ0_EPTBU</name>
<reference evidence="1" key="1">
    <citation type="submission" date="2025-08" db="UniProtKB">
        <authorList>
            <consortium name="Ensembl"/>
        </authorList>
    </citation>
    <scope>IDENTIFICATION</scope>
</reference>
<dbReference type="GO" id="GO:0000460">
    <property type="term" value="P:maturation of 5.8S rRNA"/>
    <property type="evidence" value="ECO:0007669"/>
    <property type="project" value="TreeGrafter"/>
</dbReference>
<dbReference type="PANTHER" id="PTHR15002:SF0">
    <property type="entry name" value="RIBOSOMAL BIOGENESIS PROTEIN LAS1L"/>
    <property type="match status" value="1"/>
</dbReference>